<dbReference type="PANTHER" id="PTHR42738">
    <property type="entry name" value="HYDROXYMETHYLGLUTARYL-COA LYASE"/>
    <property type="match status" value="1"/>
</dbReference>
<proteinExistence type="inferred from homology"/>
<dbReference type="InterPro" id="IPR013785">
    <property type="entry name" value="Aldolase_TIM"/>
</dbReference>
<dbReference type="PROSITE" id="PS01062">
    <property type="entry name" value="HMG_COA_LYASE"/>
    <property type="match status" value="1"/>
</dbReference>
<evidence type="ECO:0000256" key="3">
    <source>
        <dbReference type="ARBA" id="ARBA00012910"/>
    </source>
</evidence>
<protein>
    <recommendedName>
        <fullName evidence="3">hydroxymethylglutaryl-CoA lyase</fullName>
        <ecNumber evidence="3">4.1.3.4</ecNumber>
    </recommendedName>
</protein>
<dbReference type="GO" id="GO:0046951">
    <property type="term" value="P:ketone body biosynthetic process"/>
    <property type="evidence" value="ECO:0007669"/>
    <property type="project" value="TreeGrafter"/>
</dbReference>
<evidence type="ECO:0000256" key="5">
    <source>
        <dbReference type="ARBA" id="ARBA00023239"/>
    </source>
</evidence>
<dbReference type="InterPro" id="IPR043594">
    <property type="entry name" value="HMGL"/>
</dbReference>
<accession>A0A9P6FPC9</accession>
<organism evidence="8 9">
    <name type="scientific">Lunasporangiospora selenospora</name>
    <dbReference type="NCBI Taxonomy" id="979761"/>
    <lineage>
        <taxon>Eukaryota</taxon>
        <taxon>Fungi</taxon>
        <taxon>Fungi incertae sedis</taxon>
        <taxon>Mucoromycota</taxon>
        <taxon>Mortierellomycotina</taxon>
        <taxon>Mortierellomycetes</taxon>
        <taxon>Mortierellales</taxon>
        <taxon>Mortierellaceae</taxon>
        <taxon>Lunasporangiospora</taxon>
    </lineage>
</organism>
<evidence type="ECO:0000256" key="4">
    <source>
        <dbReference type="ARBA" id="ARBA00022723"/>
    </source>
</evidence>
<dbReference type="SUPFAM" id="SSF51569">
    <property type="entry name" value="Aldolase"/>
    <property type="match status" value="1"/>
</dbReference>
<reference evidence="8" key="1">
    <citation type="journal article" date="2020" name="Fungal Divers.">
        <title>Resolving the Mortierellaceae phylogeny through synthesis of multi-gene phylogenetics and phylogenomics.</title>
        <authorList>
            <person name="Vandepol N."/>
            <person name="Liber J."/>
            <person name="Desiro A."/>
            <person name="Na H."/>
            <person name="Kennedy M."/>
            <person name="Barry K."/>
            <person name="Grigoriev I.V."/>
            <person name="Miller A.N."/>
            <person name="O'Donnell K."/>
            <person name="Stajich J.E."/>
            <person name="Bonito G."/>
        </authorList>
    </citation>
    <scope>NUCLEOTIDE SEQUENCE</scope>
    <source>
        <strain evidence="8">KOD1015</strain>
    </source>
</reference>
<dbReference type="GO" id="GO:0046872">
    <property type="term" value="F:metal ion binding"/>
    <property type="evidence" value="ECO:0007669"/>
    <property type="project" value="UniProtKB-KW"/>
</dbReference>
<dbReference type="PANTHER" id="PTHR42738:SF7">
    <property type="entry name" value="HYDROXYMETHYLGLUTARYL-COA LYASE"/>
    <property type="match status" value="1"/>
</dbReference>
<dbReference type="PROSITE" id="PS50991">
    <property type="entry name" value="PYR_CT"/>
    <property type="match status" value="1"/>
</dbReference>
<evidence type="ECO:0000256" key="2">
    <source>
        <dbReference type="ARBA" id="ARBA00009405"/>
    </source>
</evidence>
<dbReference type="GO" id="GO:0006552">
    <property type="term" value="P:L-leucine catabolic process"/>
    <property type="evidence" value="ECO:0007669"/>
    <property type="project" value="TreeGrafter"/>
</dbReference>
<comment type="similarity">
    <text evidence="2">Belongs to the HMG-CoA lyase family.</text>
</comment>
<dbReference type="AlphaFoldDB" id="A0A9P6FPC9"/>
<dbReference type="Gene3D" id="3.20.20.70">
    <property type="entry name" value="Aldolase class I"/>
    <property type="match status" value="1"/>
</dbReference>
<dbReference type="OrthoDB" id="1905920at2759"/>
<comment type="caution">
    <text evidence="8">The sequence shown here is derived from an EMBL/GenBank/DDBJ whole genome shotgun (WGS) entry which is preliminary data.</text>
</comment>
<comment type="catalytic activity">
    <reaction evidence="6">
        <text>(3S)-3-hydroxy-3-methylglutaryl-CoA = acetoacetate + acetyl-CoA</text>
        <dbReference type="Rhea" id="RHEA:24404"/>
        <dbReference type="ChEBI" id="CHEBI:13705"/>
        <dbReference type="ChEBI" id="CHEBI:43074"/>
        <dbReference type="ChEBI" id="CHEBI:57288"/>
        <dbReference type="EC" id="4.1.3.4"/>
    </reaction>
</comment>
<gene>
    <name evidence="8" type="ORF">BGW38_004693</name>
</gene>
<feature type="domain" description="Pyruvate carboxyltransferase" evidence="7">
    <location>
        <begin position="1"/>
        <end position="50"/>
    </location>
</feature>
<dbReference type="EC" id="4.1.3.4" evidence="3"/>
<dbReference type="InterPro" id="IPR000891">
    <property type="entry name" value="PYR_CT"/>
</dbReference>
<dbReference type="Proteomes" id="UP000780801">
    <property type="component" value="Unassembled WGS sequence"/>
</dbReference>
<keyword evidence="5" id="KW-0456">Lyase</keyword>
<evidence type="ECO:0000313" key="9">
    <source>
        <dbReference type="Proteomes" id="UP000780801"/>
    </source>
</evidence>
<keyword evidence="4" id="KW-0479">Metal-binding</keyword>
<dbReference type="InterPro" id="IPR000138">
    <property type="entry name" value="HMG_CoA_lyase_AS"/>
</dbReference>
<sequence length="99" mass="9970">MGVRVVDSSVAGLGGCPYAPGASGNVATEDVVYMLHGMQYNTGVDLQKAIETGNWISDRLGRSNGSKAARAMTLKALAAAAAAAPCPPAPGAPIEKSKL</sequence>
<dbReference type="GO" id="GO:0004419">
    <property type="term" value="F:hydroxymethylglutaryl-CoA lyase activity"/>
    <property type="evidence" value="ECO:0007669"/>
    <property type="project" value="UniProtKB-EC"/>
</dbReference>
<dbReference type="Pfam" id="PF00682">
    <property type="entry name" value="HMGL-like"/>
    <property type="match status" value="1"/>
</dbReference>
<evidence type="ECO:0000256" key="6">
    <source>
        <dbReference type="ARBA" id="ARBA00049877"/>
    </source>
</evidence>
<name>A0A9P6FPC9_9FUNG</name>
<keyword evidence="9" id="KW-1185">Reference proteome</keyword>
<comment type="pathway">
    <text evidence="1">Metabolic intermediate metabolism; (S)-3-hydroxy-3-methylglutaryl-CoA degradation; acetoacetate from (S)-3-hydroxy-3-methylglutaryl-CoA: step 1/1.</text>
</comment>
<evidence type="ECO:0000256" key="1">
    <source>
        <dbReference type="ARBA" id="ARBA00005143"/>
    </source>
</evidence>
<evidence type="ECO:0000259" key="7">
    <source>
        <dbReference type="PROSITE" id="PS50991"/>
    </source>
</evidence>
<evidence type="ECO:0000313" key="8">
    <source>
        <dbReference type="EMBL" id="KAF9579157.1"/>
    </source>
</evidence>
<dbReference type="EMBL" id="JAABOA010002993">
    <property type="protein sequence ID" value="KAF9579157.1"/>
    <property type="molecule type" value="Genomic_DNA"/>
</dbReference>